<reference evidence="2 3" key="1">
    <citation type="submission" date="2019-07" db="EMBL/GenBank/DDBJ databases">
        <title>Whole genome shotgun sequence of Methylobacterium haplocladii NBRC 107714.</title>
        <authorList>
            <person name="Hosoyama A."/>
            <person name="Uohara A."/>
            <person name="Ohji S."/>
            <person name="Ichikawa N."/>
        </authorList>
    </citation>
    <scope>NUCLEOTIDE SEQUENCE [LARGE SCALE GENOMIC DNA]</scope>
    <source>
        <strain evidence="2 3">NBRC 107714</strain>
    </source>
</reference>
<proteinExistence type="predicted"/>
<feature type="compositionally biased region" description="Pro residues" evidence="1">
    <location>
        <begin position="194"/>
        <end position="207"/>
    </location>
</feature>
<dbReference type="EMBL" id="BJZT01000025">
    <property type="protein sequence ID" value="GEP00006.1"/>
    <property type="molecule type" value="Genomic_DNA"/>
</dbReference>
<dbReference type="OrthoDB" id="7269965at2"/>
<dbReference type="RefSeq" id="WP_147078877.1">
    <property type="nucleotide sequence ID" value="NZ_BJZT01000025.1"/>
</dbReference>
<dbReference type="Gene3D" id="1.10.287.500">
    <property type="entry name" value="Helix hairpin bin"/>
    <property type="match status" value="1"/>
</dbReference>
<evidence type="ECO:0000313" key="3">
    <source>
        <dbReference type="Proteomes" id="UP000321258"/>
    </source>
</evidence>
<evidence type="ECO:0000256" key="1">
    <source>
        <dbReference type="SAM" id="MobiDB-lite"/>
    </source>
</evidence>
<sequence>MLGSGSQSPFDASAYDVIEAAVAETERGRRFLAEFARRHRGADTDTLLQAIARLESVVTRDAAVLTPPDAVRETLAAMAGSIARTRDDIANMTLPDGHESPAAPATLDTLVQGAERATSEILGAAEAMQEAAWSLREKGADTGLCDVLDRHAIAIYTACSLQDLSAQRTGRAIATLRELETRIAALLGREAPPVAEPPSATPPPLPDALPEADELDFAPAEPEAEPPPAGPQPRKVTAEAGGGDDLALAFADLDSLSIEEKIALFS</sequence>
<name>A0A512IQQ3_9HYPH</name>
<feature type="region of interest" description="Disordered" evidence="1">
    <location>
        <begin position="189"/>
        <end position="241"/>
    </location>
</feature>
<organism evidence="2 3">
    <name type="scientific">Methylobacterium haplocladii</name>
    <dbReference type="NCBI Taxonomy" id="1176176"/>
    <lineage>
        <taxon>Bacteria</taxon>
        <taxon>Pseudomonadati</taxon>
        <taxon>Pseudomonadota</taxon>
        <taxon>Alphaproteobacteria</taxon>
        <taxon>Hyphomicrobiales</taxon>
        <taxon>Methylobacteriaceae</taxon>
        <taxon>Methylobacterium</taxon>
    </lineage>
</organism>
<dbReference type="Proteomes" id="UP000321258">
    <property type="component" value="Unassembled WGS sequence"/>
</dbReference>
<gene>
    <name evidence="2" type="ORF">MHA02_23930</name>
</gene>
<dbReference type="AlphaFoldDB" id="A0A512IQQ3"/>
<protein>
    <recommendedName>
        <fullName evidence="4">Chemotaxis protein CheZ</fullName>
    </recommendedName>
</protein>
<evidence type="ECO:0000313" key="2">
    <source>
        <dbReference type="EMBL" id="GEP00006.1"/>
    </source>
</evidence>
<evidence type="ECO:0008006" key="4">
    <source>
        <dbReference type="Google" id="ProtNLM"/>
    </source>
</evidence>
<accession>A0A512IQQ3</accession>
<dbReference type="SUPFAM" id="SSF75708">
    <property type="entry name" value="Chemotaxis phosphatase CheZ"/>
    <property type="match status" value="1"/>
</dbReference>
<comment type="caution">
    <text evidence="2">The sequence shown here is derived from an EMBL/GenBank/DDBJ whole genome shotgun (WGS) entry which is preliminary data.</text>
</comment>
<keyword evidence="3" id="KW-1185">Reference proteome</keyword>